<reference evidence="1 2" key="1">
    <citation type="submission" date="2018-09" db="EMBL/GenBank/DDBJ databases">
        <title>YIM 75507 draft genome.</title>
        <authorList>
            <person name="Tang S."/>
            <person name="Feng Y."/>
        </authorList>
    </citation>
    <scope>NUCLEOTIDE SEQUENCE [LARGE SCALE GENOMIC DNA]</scope>
    <source>
        <strain evidence="1 2">YIM 75507</strain>
    </source>
</reference>
<organism evidence="1 2">
    <name type="scientific">Bailinhaonella thermotolerans</name>
    <dbReference type="NCBI Taxonomy" id="1070861"/>
    <lineage>
        <taxon>Bacteria</taxon>
        <taxon>Bacillati</taxon>
        <taxon>Actinomycetota</taxon>
        <taxon>Actinomycetes</taxon>
        <taxon>Streptosporangiales</taxon>
        <taxon>Streptosporangiaceae</taxon>
        <taxon>Bailinhaonella</taxon>
    </lineage>
</organism>
<gene>
    <name evidence="1" type="ORF">D5H75_31370</name>
</gene>
<keyword evidence="2" id="KW-1185">Reference proteome</keyword>
<dbReference type="AlphaFoldDB" id="A0A3A4A7N3"/>
<accession>A0A3A4A7N3</accession>
<dbReference type="RefSeq" id="WP_119930194.1">
    <property type="nucleotide sequence ID" value="NZ_QZEY01000017.1"/>
</dbReference>
<evidence type="ECO:0000313" key="1">
    <source>
        <dbReference type="EMBL" id="RJL23939.1"/>
    </source>
</evidence>
<dbReference type="EMBL" id="QZEY01000017">
    <property type="protein sequence ID" value="RJL23939.1"/>
    <property type="molecule type" value="Genomic_DNA"/>
</dbReference>
<evidence type="ECO:0000313" key="2">
    <source>
        <dbReference type="Proteomes" id="UP000265768"/>
    </source>
</evidence>
<protein>
    <submittedName>
        <fullName evidence="1">Uncharacterized protein</fullName>
    </submittedName>
</protein>
<comment type="caution">
    <text evidence="1">The sequence shown here is derived from an EMBL/GenBank/DDBJ whole genome shotgun (WGS) entry which is preliminary data.</text>
</comment>
<name>A0A3A4A7N3_9ACTN</name>
<sequence length="97" mass="10703">MPTIVDGVHVRETTDPVEPLHPDNAAMVVRIWARGAGLDPDTIVYTKTDQDGFTVTERDGKVHLSCRPELLTTSNRPGIAQRLLDELRPYAPQEVAA</sequence>
<proteinExistence type="predicted"/>
<dbReference type="Proteomes" id="UP000265768">
    <property type="component" value="Unassembled WGS sequence"/>
</dbReference>